<proteinExistence type="predicted"/>
<accession>A0AAW0CJW9</accession>
<organism evidence="1 2">
    <name type="scientific">Favolaschia claudopus</name>
    <dbReference type="NCBI Taxonomy" id="2862362"/>
    <lineage>
        <taxon>Eukaryota</taxon>
        <taxon>Fungi</taxon>
        <taxon>Dikarya</taxon>
        <taxon>Basidiomycota</taxon>
        <taxon>Agaricomycotina</taxon>
        <taxon>Agaricomycetes</taxon>
        <taxon>Agaricomycetidae</taxon>
        <taxon>Agaricales</taxon>
        <taxon>Marasmiineae</taxon>
        <taxon>Mycenaceae</taxon>
        <taxon>Favolaschia</taxon>
    </lineage>
</organism>
<evidence type="ECO:0000313" key="2">
    <source>
        <dbReference type="Proteomes" id="UP001362999"/>
    </source>
</evidence>
<reference evidence="1 2" key="1">
    <citation type="journal article" date="2024" name="J Genomics">
        <title>Draft genome sequencing and assembly of Favolaschia claudopus CIRM-BRFM 2984 isolated from oak limbs.</title>
        <authorList>
            <person name="Navarro D."/>
            <person name="Drula E."/>
            <person name="Chaduli D."/>
            <person name="Cazenave R."/>
            <person name="Ahrendt S."/>
            <person name="Wang J."/>
            <person name="Lipzen A."/>
            <person name="Daum C."/>
            <person name="Barry K."/>
            <person name="Grigoriev I.V."/>
            <person name="Favel A."/>
            <person name="Rosso M.N."/>
            <person name="Martin F."/>
        </authorList>
    </citation>
    <scope>NUCLEOTIDE SEQUENCE [LARGE SCALE GENOMIC DNA]</scope>
    <source>
        <strain evidence="1 2">CIRM-BRFM 2984</strain>
    </source>
</reference>
<gene>
    <name evidence="1" type="ORF">R3P38DRAFT_2906641</name>
</gene>
<evidence type="ECO:0000313" key="1">
    <source>
        <dbReference type="EMBL" id="KAK7038593.1"/>
    </source>
</evidence>
<dbReference type="Proteomes" id="UP001362999">
    <property type="component" value="Unassembled WGS sequence"/>
</dbReference>
<sequence>MSTSNTLFQELWDEIIDHLGTSTSDLTSCALVCRACGRSAQRVLFRSIVVGSDDENSVNARSEQLGRILTEFPYLIDLVSELHIRECDDENLRPLVQIPWTHLSTLTLGDRRKLAPASPSSIAILFPLVSRPSLRDLCCFSNWIAPADLRDLLFNSNPDIPRVRFTNGTGIVDDIPIYIPPPSPPLERTGIYTTSNIPRAKLTHLDLGFLGGNGWVEMLRHPMFLRPFIWGVVHVRWRFGQPGWFHTLLGLVSDTLQSLDLDARDPSLNVLDLSVLPTLSHLILSRVGECLRAAMTRSNSTSIHTITYHLGEGGSAELKEIEEVVLSATMPSLKNVEVRVMERSKEILQCAGGYVRFVETHMSRIFDKGLLAVVFE</sequence>
<protein>
    <recommendedName>
        <fullName evidence="3">F-box domain-containing protein</fullName>
    </recommendedName>
</protein>
<comment type="caution">
    <text evidence="1">The sequence shown here is derived from an EMBL/GenBank/DDBJ whole genome shotgun (WGS) entry which is preliminary data.</text>
</comment>
<name>A0AAW0CJW9_9AGAR</name>
<dbReference type="AlphaFoldDB" id="A0AAW0CJW9"/>
<dbReference type="EMBL" id="JAWWNJ010000017">
    <property type="protein sequence ID" value="KAK7038593.1"/>
    <property type="molecule type" value="Genomic_DNA"/>
</dbReference>
<keyword evidence="2" id="KW-1185">Reference proteome</keyword>
<evidence type="ECO:0008006" key="3">
    <source>
        <dbReference type="Google" id="ProtNLM"/>
    </source>
</evidence>